<evidence type="ECO:0000256" key="3">
    <source>
        <dbReference type="ARBA" id="ARBA00022946"/>
    </source>
</evidence>
<organism evidence="6 7">
    <name type="scientific">Thlaspi arvense</name>
    <name type="common">Field penny-cress</name>
    <dbReference type="NCBI Taxonomy" id="13288"/>
    <lineage>
        <taxon>Eukaryota</taxon>
        <taxon>Viridiplantae</taxon>
        <taxon>Streptophyta</taxon>
        <taxon>Embryophyta</taxon>
        <taxon>Tracheophyta</taxon>
        <taxon>Spermatophyta</taxon>
        <taxon>Magnoliopsida</taxon>
        <taxon>eudicotyledons</taxon>
        <taxon>Gunneridae</taxon>
        <taxon>Pentapetalae</taxon>
        <taxon>rosids</taxon>
        <taxon>malvids</taxon>
        <taxon>Brassicales</taxon>
        <taxon>Brassicaceae</taxon>
        <taxon>Thlaspideae</taxon>
        <taxon>Thlaspi</taxon>
    </lineage>
</organism>
<dbReference type="CDD" id="cd07940">
    <property type="entry name" value="DRE_TIM_IPMS"/>
    <property type="match status" value="1"/>
</dbReference>
<dbReference type="InterPro" id="IPR050073">
    <property type="entry name" value="2-IPM_HCS-like"/>
</dbReference>
<comment type="subcellular location">
    <subcellularLocation>
        <location evidence="1">Plastid</location>
    </subcellularLocation>
</comment>
<reference evidence="6 7" key="1">
    <citation type="submission" date="2022-03" db="EMBL/GenBank/DDBJ databases">
        <authorList>
            <person name="Nunn A."/>
            <person name="Chopra R."/>
            <person name="Nunn A."/>
            <person name="Contreras Garrido A."/>
        </authorList>
    </citation>
    <scope>NUCLEOTIDE SEQUENCE [LARGE SCALE GENOMIC DNA]</scope>
</reference>
<name>A0AAU9RMZ8_THLAR</name>
<dbReference type="EMBL" id="OU466858">
    <property type="protein sequence ID" value="CAH2044119.1"/>
    <property type="molecule type" value="Genomic_DNA"/>
</dbReference>
<accession>A0AAU9RMZ8</accession>
<sequence length="395" mass="43111">MITTTCCTVVAQLGLPFGSSLSSLCLTRPNKKPSLFTSCCSSVSKNVGASAADSKHVVERWPEYIPNKLPDKNYVRIFDTTLRDGEQAPGAALTPPQKLEIARQLAKLRVDIMEVGFPGSSEEEFETVKTIAKTVGNEVDEETGYVPVICALARCKHRDIEAVWEAVKYAKRPSILIFISTSDIHMKHKLKKTKEEVIEMAASSIRFAKNLGFNDIQLGCEDAGRSDKEFLCKILGEAIKAGATTMNMADTVGINMPEEFGELVSYLKANTPGIDDVVLSVHCHNDLGVATANAIAGVCAGARQVDVTVNGIGERCGNAPLEEVVMALKCRGAYLMNGVYTRTDIRQIMATSKMVQEYTGFYVQPHKPIVGANSFFHESSDEYDGCSNILQDMDY</sequence>
<dbReference type="FunFam" id="3.20.20.70:FF:000010">
    <property type="entry name" value="2-isopropylmalate synthase"/>
    <property type="match status" value="1"/>
</dbReference>
<dbReference type="PROSITE" id="PS50991">
    <property type="entry name" value="PYR_CT"/>
    <property type="match status" value="1"/>
</dbReference>
<dbReference type="InterPro" id="IPR013785">
    <property type="entry name" value="Aldolase_TIM"/>
</dbReference>
<dbReference type="GO" id="GO:0003852">
    <property type="term" value="F:2-isopropylmalate synthase activity"/>
    <property type="evidence" value="ECO:0007669"/>
    <property type="project" value="TreeGrafter"/>
</dbReference>
<dbReference type="PROSITE" id="PS00815">
    <property type="entry name" value="AIPM_HOMOCIT_SYNTH_1"/>
    <property type="match status" value="1"/>
</dbReference>
<keyword evidence="2 4" id="KW-0808">Transferase</keyword>
<dbReference type="Gene3D" id="3.20.20.70">
    <property type="entry name" value="Aldolase class I"/>
    <property type="match status" value="1"/>
</dbReference>
<dbReference type="SUPFAM" id="SSF51569">
    <property type="entry name" value="Aldolase"/>
    <property type="match status" value="1"/>
</dbReference>
<dbReference type="InterPro" id="IPR002034">
    <property type="entry name" value="AIPM/Hcit_synth_CS"/>
</dbReference>
<keyword evidence="3" id="KW-0809">Transit peptide</keyword>
<evidence type="ECO:0000313" key="7">
    <source>
        <dbReference type="Proteomes" id="UP000836841"/>
    </source>
</evidence>
<dbReference type="Proteomes" id="UP000836841">
    <property type="component" value="Chromosome 2"/>
</dbReference>
<dbReference type="PROSITE" id="PS00816">
    <property type="entry name" value="AIPM_HOMOCIT_SYNTH_2"/>
    <property type="match status" value="1"/>
</dbReference>
<comment type="similarity">
    <text evidence="4">Belongs to the alpha-IPM synthase/homocitrate synthase family.</text>
</comment>
<proteinExistence type="inferred from homology"/>
<keyword evidence="7" id="KW-1185">Reference proteome</keyword>
<protein>
    <recommendedName>
        <fullName evidence="5">Pyruvate carboxyltransferase domain-containing protein</fullName>
    </recommendedName>
</protein>
<evidence type="ECO:0000259" key="5">
    <source>
        <dbReference type="PROSITE" id="PS50991"/>
    </source>
</evidence>
<feature type="domain" description="Pyruvate carboxyltransferase" evidence="5">
    <location>
        <begin position="75"/>
        <end position="349"/>
    </location>
</feature>
<dbReference type="AlphaFoldDB" id="A0AAU9RMZ8"/>
<dbReference type="Pfam" id="PF00682">
    <property type="entry name" value="HMGL-like"/>
    <property type="match status" value="1"/>
</dbReference>
<gene>
    <name evidence="6" type="ORF">TAV2_LOCUS5676</name>
</gene>
<dbReference type="PANTHER" id="PTHR10277:SF68">
    <property type="entry name" value="PYRUVATE CARBOXYLTRANSFERASE DOMAIN-CONTAINING PROTEIN"/>
    <property type="match status" value="1"/>
</dbReference>
<dbReference type="InterPro" id="IPR000891">
    <property type="entry name" value="PYR_CT"/>
</dbReference>
<dbReference type="PANTHER" id="PTHR10277">
    <property type="entry name" value="HOMOCITRATE SYNTHASE-RELATED"/>
    <property type="match status" value="1"/>
</dbReference>
<evidence type="ECO:0000313" key="6">
    <source>
        <dbReference type="EMBL" id="CAH2044119.1"/>
    </source>
</evidence>
<evidence type="ECO:0000256" key="4">
    <source>
        <dbReference type="RuleBase" id="RU003523"/>
    </source>
</evidence>
<evidence type="ECO:0000256" key="1">
    <source>
        <dbReference type="ARBA" id="ARBA00004474"/>
    </source>
</evidence>
<evidence type="ECO:0000256" key="2">
    <source>
        <dbReference type="ARBA" id="ARBA00022679"/>
    </source>
</evidence>
<dbReference type="GO" id="GO:0009098">
    <property type="term" value="P:L-leucine biosynthetic process"/>
    <property type="evidence" value="ECO:0007669"/>
    <property type="project" value="TreeGrafter"/>
</dbReference>
<dbReference type="GO" id="GO:0009507">
    <property type="term" value="C:chloroplast"/>
    <property type="evidence" value="ECO:0007669"/>
    <property type="project" value="TreeGrafter"/>
</dbReference>